<dbReference type="PANTHER" id="PTHR34299:SF1">
    <property type="entry name" value="DIACYLGLYCEROL KINASE"/>
    <property type="match status" value="1"/>
</dbReference>
<keyword evidence="6 15" id="KW-0812">Transmembrane</keyword>
<evidence type="ECO:0000256" key="11">
    <source>
        <dbReference type="ARBA" id="ARBA00023098"/>
    </source>
</evidence>
<keyword evidence="11" id="KW-0443">Lipid metabolism</keyword>
<dbReference type="InterPro" id="IPR000829">
    <property type="entry name" value="DAGK"/>
</dbReference>
<keyword evidence="12 15" id="KW-0472">Membrane</keyword>
<evidence type="ECO:0000256" key="1">
    <source>
        <dbReference type="ARBA" id="ARBA00004651"/>
    </source>
</evidence>
<protein>
    <recommendedName>
        <fullName evidence="17">Prokaryotic diacylglycerol kinase</fullName>
    </recommendedName>
</protein>
<evidence type="ECO:0000313" key="16">
    <source>
        <dbReference type="EMBL" id="VAX42606.1"/>
    </source>
</evidence>
<keyword evidence="4" id="KW-0444">Lipid biosynthesis</keyword>
<evidence type="ECO:0000256" key="2">
    <source>
        <dbReference type="ARBA" id="ARBA00005967"/>
    </source>
</evidence>
<dbReference type="GO" id="GO:0005886">
    <property type="term" value="C:plasma membrane"/>
    <property type="evidence" value="ECO:0007669"/>
    <property type="project" value="UniProtKB-SubCell"/>
</dbReference>
<dbReference type="Gene3D" id="1.10.287.3610">
    <property type="match status" value="1"/>
</dbReference>
<evidence type="ECO:0000256" key="12">
    <source>
        <dbReference type="ARBA" id="ARBA00023136"/>
    </source>
</evidence>
<evidence type="ECO:0000256" key="14">
    <source>
        <dbReference type="ARBA" id="ARBA00023264"/>
    </source>
</evidence>
<evidence type="ECO:0000256" key="5">
    <source>
        <dbReference type="ARBA" id="ARBA00022679"/>
    </source>
</evidence>
<reference evidence="16" key="1">
    <citation type="submission" date="2018-06" db="EMBL/GenBank/DDBJ databases">
        <authorList>
            <person name="Zhirakovskaya E."/>
        </authorList>
    </citation>
    <scope>NUCLEOTIDE SEQUENCE</scope>
</reference>
<keyword evidence="9" id="KW-0067">ATP-binding</keyword>
<dbReference type="PANTHER" id="PTHR34299">
    <property type="entry name" value="DIACYLGLYCEROL KINASE"/>
    <property type="match status" value="1"/>
</dbReference>
<evidence type="ECO:0000256" key="7">
    <source>
        <dbReference type="ARBA" id="ARBA00022741"/>
    </source>
</evidence>
<dbReference type="InterPro" id="IPR036945">
    <property type="entry name" value="DAGK_sf"/>
</dbReference>
<sequence length="167" mass="18728">MNIPLPNHKEKFSSEEISELAKESQQRKTSLKIAEFPSLESVKPTEGKRSAWRTRLIDAERGFTIGLRADSTLIIHLFSGVIIVTTAVVLGISLIEWTILILSLTAVLAAEISQHILKTIWDQLGHHFEKSLEKTLRLSTAAVFVVITGATLNIGLLFGRHLWQMFR</sequence>
<organism evidence="16">
    <name type="scientific">hydrothermal vent metagenome</name>
    <dbReference type="NCBI Taxonomy" id="652676"/>
    <lineage>
        <taxon>unclassified sequences</taxon>
        <taxon>metagenomes</taxon>
        <taxon>ecological metagenomes</taxon>
    </lineage>
</organism>
<keyword evidence="3" id="KW-1003">Cell membrane</keyword>
<evidence type="ECO:0000256" key="13">
    <source>
        <dbReference type="ARBA" id="ARBA00023209"/>
    </source>
</evidence>
<keyword evidence="7" id="KW-0547">Nucleotide-binding</keyword>
<keyword evidence="14" id="KW-1208">Phospholipid metabolism</keyword>
<evidence type="ECO:0000256" key="4">
    <source>
        <dbReference type="ARBA" id="ARBA00022516"/>
    </source>
</evidence>
<dbReference type="GO" id="GO:0016301">
    <property type="term" value="F:kinase activity"/>
    <property type="evidence" value="ECO:0007669"/>
    <property type="project" value="UniProtKB-KW"/>
</dbReference>
<keyword evidence="10 15" id="KW-1133">Transmembrane helix</keyword>
<evidence type="ECO:0000256" key="15">
    <source>
        <dbReference type="SAM" id="Phobius"/>
    </source>
</evidence>
<dbReference type="GO" id="GO:0005524">
    <property type="term" value="F:ATP binding"/>
    <property type="evidence" value="ECO:0007669"/>
    <property type="project" value="UniProtKB-KW"/>
</dbReference>
<accession>A0A3B1DIL8</accession>
<dbReference type="GO" id="GO:0008654">
    <property type="term" value="P:phospholipid biosynthetic process"/>
    <property type="evidence" value="ECO:0007669"/>
    <property type="project" value="UniProtKB-KW"/>
</dbReference>
<feature type="transmembrane region" description="Helical" evidence="15">
    <location>
        <begin position="137"/>
        <end position="158"/>
    </location>
</feature>
<keyword evidence="13" id="KW-0594">Phospholipid biosynthesis</keyword>
<evidence type="ECO:0000256" key="9">
    <source>
        <dbReference type="ARBA" id="ARBA00022840"/>
    </source>
</evidence>
<dbReference type="Pfam" id="PF01219">
    <property type="entry name" value="DAGK_prokar"/>
    <property type="match status" value="1"/>
</dbReference>
<comment type="subcellular location">
    <subcellularLocation>
        <location evidence="1">Cell membrane</location>
        <topology evidence="1">Multi-pass membrane protein</topology>
    </subcellularLocation>
</comment>
<dbReference type="EMBL" id="UOGL01000670">
    <property type="protein sequence ID" value="VAX42606.1"/>
    <property type="molecule type" value="Genomic_DNA"/>
</dbReference>
<dbReference type="AlphaFoldDB" id="A0A3B1DIL8"/>
<gene>
    <name evidence="16" type="ORF">MNBD_PLANCTO02-765</name>
</gene>
<evidence type="ECO:0000256" key="3">
    <source>
        <dbReference type="ARBA" id="ARBA00022475"/>
    </source>
</evidence>
<feature type="transmembrane region" description="Helical" evidence="15">
    <location>
        <begin position="73"/>
        <end position="92"/>
    </location>
</feature>
<evidence type="ECO:0008006" key="17">
    <source>
        <dbReference type="Google" id="ProtNLM"/>
    </source>
</evidence>
<evidence type="ECO:0000256" key="8">
    <source>
        <dbReference type="ARBA" id="ARBA00022777"/>
    </source>
</evidence>
<evidence type="ECO:0000256" key="10">
    <source>
        <dbReference type="ARBA" id="ARBA00022989"/>
    </source>
</evidence>
<proteinExistence type="inferred from homology"/>
<evidence type="ECO:0000256" key="6">
    <source>
        <dbReference type="ARBA" id="ARBA00022692"/>
    </source>
</evidence>
<keyword evidence="8" id="KW-0418">Kinase</keyword>
<comment type="similarity">
    <text evidence="2">Belongs to the bacterial diacylglycerol kinase family.</text>
</comment>
<keyword evidence="5" id="KW-0808">Transferase</keyword>
<name>A0A3B1DIL8_9ZZZZ</name>